<dbReference type="Pfam" id="PF00589">
    <property type="entry name" value="Phage_integrase"/>
    <property type="match status" value="1"/>
</dbReference>
<dbReference type="Proteomes" id="UP001499882">
    <property type="component" value="Unassembled WGS sequence"/>
</dbReference>
<protein>
    <recommendedName>
        <fullName evidence="2">Tyr recombinase domain-containing protein</fullName>
    </recommendedName>
</protein>
<dbReference type="InterPro" id="IPR011010">
    <property type="entry name" value="DNA_brk_join_enz"/>
</dbReference>
<keyword evidence="1" id="KW-0233">DNA recombination</keyword>
<dbReference type="Gene3D" id="1.10.443.10">
    <property type="entry name" value="Intergrase catalytic core"/>
    <property type="match status" value="1"/>
</dbReference>
<gene>
    <name evidence="3" type="ORF">GCM10023350_06000</name>
</gene>
<organism evidence="3 4">
    <name type="scientific">Nocardioides endophyticus</name>
    <dbReference type="NCBI Taxonomy" id="1353775"/>
    <lineage>
        <taxon>Bacteria</taxon>
        <taxon>Bacillati</taxon>
        <taxon>Actinomycetota</taxon>
        <taxon>Actinomycetes</taxon>
        <taxon>Propionibacteriales</taxon>
        <taxon>Nocardioidaceae</taxon>
        <taxon>Nocardioides</taxon>
    </lineage>
</organism>
<dbReference type="RefSeq" id="WP_345525086.1">
    <property type="nucleotide sequence ID" value="NZ_BAABKN010000005.1"/>
</dbReference>
<feature type="domain" description="Tyr recombinase" evidence="2">
    <location>
        <begin position="1"/>
        <end position="120"/>
    </location>
</feature>
<proteinExistence type="predicted"/>
<evidence type="ECO:0000313" key="3">
    <source>
        <dbReference type="EMBL" id="GAA4726075.1"/>
    </source>
</evidence>
<dbReference type="InterPro" id="IPR013762">
    <property type="entry name" value="Integrase-like_cat_sf"/>
</dbReference>
<dbReference type="EMBL" id="BAABKN010000005">
    <property type="protein sequence ID" value="GAA4726075.1"/>
    <property type="molecule type" value="Genomic_DNA"/>
</dbReference>
<evidence type="ECO:0000259" key="2">
    <source>
        <dbReference type="PROSITE" id="PS51898"/>
    </source>
</evidence>
<dbReference type="PANTHER" id="PTHR30349">
    <property type="entry name" value="PHAGE INTEGRASE-RELATED"/>
    <property type="match status" value="1"/>
</dbReference>
<sequence>MVWGTPKTHQRREVPIPRFLATELAEHVKDKEVDDLVFAGIRNGQPLRVSTFRTAFGAASRAIGVPDLHPHELRRTAASLAIASGADVKVVQQMLGHGSATMTLDTYGHLFDDRLDEVGEAMDRAREAARTRRGLLLRVAPALLETDLSRK</sequence>
<name>A0ABP8YEL0_9ACTN</name>
<dbReference type="SUPFAM" id="SSF56349">
    <property type="entry name" value="DNA breaking-rejoining enzymes"/>
    <property type="match status" value="1"/>
</dbReference>
<dbReference type="InterPro" id="IPR050090">
    <property type="entry name" value="Tyrosine_recombinase_XerCD"/>
</dbReference>
<dbReference type="PROSITE" id="PS51898">
    <property type="entry name" value="TYR_RECOMBINASE"/>
    <property type="match status" value="1"/>
</dbReference>
<evidence type="ECO:0000313" key="4">
    <source>
        <dbReference type="Proteomes" id="UP001499882"/>
    </source>
</evidence>
<keyword evidence="4" id="KW-1185">Reference proteome</keyword>
<dbReference type="PANTHER" id="PTHR30349:SF64">
    <property type="entry name" value="PROPHAGE INTEGRASE INTD-RELATED"/>
    <property type="match status" value="1"/>
</dbReference>
<reference evidence="4" key="1">
    <citation type="journal article" date="2019" name="Int. J. Syst. Evol. Microbiol.">
        <title>The Global Catalogue of Microorganisms (GCM) 10K type strain sequencing project: providing services to taxonomists for standard genome sequencing and annotation.</title>
        <authorList>
            <consortium name="The Broad Institute Genomics Platform"/>
            <consortium name="The Broad Institute Genome Sequencing Center for Infectious Disease"/>
            <person name="Wu L."/>
            <person name="Ma J."/>
        </authorList>
    </citation>
    <scope>NUCLEOTIDE SEQUENCE [LARGE SCALE GENOMIC DNA]</scope>
    <source>
        <strain evidence="4">JCM 18532</strain>
    </source>
</reference>
<dbReference type="InterPro" id="IPR002104">
    <property type="entry name" value="Integrase_catalytic"/>
</dbReference>
<evidence type="ECO:0000256" key="1">
    <source>
        <dbReference type="ARBA" id="ARBA00023172"/>
    </source>
</evidence>
<accession>A0ABP8YEL0</accession>
<comment type="caution">
    <text evidence="3">The sequence shown here is derived from an EMBL/GenBank/DDBJ whole genome shotgun (WGS) entry which is preliminary data.</text>
</comment>